<gene>
    <name evidence="2" type="ORF">DTK66_07090</name>
</gene>
<keyword evidence="3" id="KW-1185">Reference proteome</keyword>
<dbReference type="Proteomes" id="UP000704341">
    <property type="component" value="Unassembled WGS sequence"/>
</dbReference>
<organism evidence="2 3">
    <name type="scientific">Limosilactobacillus walteri</name>
    <dbReference type="NCBI Taxonomy" id="2268022"/>
    <lineage>
        <taxon>Bacteria</taxon>
        <taxon>Bacillati</taxon>
        <taxon>Bacillota</taxon>
        <taxon>Bacilli</taxon>
        <taxon>Lactobacillales</taxon>
        <taxon>Lactobacillaceae</taxon>
        <taxon>Limosilactobacillus</taxon>
    </lineage>
</organism>
<reference evidence="2 3" key="1">
    <citation type="submission" date="2018-07" db="EMBL/GenBank/DDBJ databases">
        <title>Phylogenomic Insights into understanding Host Adaptation of Lactobacillus reuteri by a novel species, Lactobacillus spp. M31.</title>
        <authorList>
            <person name="Sharma S."/>
            <person name="Patil P."/>
            <person name="Korpole S."/>
            <person name="Patil P.B."/>
        </authorList>
    </citation>
    <scope>NUCLEOTIDE SEQUENCE [LARGE SCALE GENOMIC DNA]</scope>
    <source>
        <strain evidence="2 3">M31</strain>
    </source>
</reference>
<sequence length="62" mass="7176">MDKQDCFNLGFQTCVLSGMLFVLLFGEVTLWPMKKPLHEHLLLYPIALMFVILGLVHIIQQM</sequence>
<feature type="transmembrane region" description="Helical" evidence="1">
    <location>
        <begin position="41"/>
        <end position="59"/>
    </location>
</feature>
<feature type="transmembrane region" description="Helical" evidence="1">
    <location>
        <begin position="7"/>
        <end position="26"/>
    </location>
</feature>
<keyword evidence="1" id="KW-0472">Membrane</keyword>
<evidence type="ECO:0000313" key="2">
    <source>
        <dbReference type="EMBL" id="MBD5806857.1"/>
    </source>
</evidence>
<accession>A0ABR8P847</accession>
<name>A0ABR8P847_9LACO</name>
<comment type="caution">
    <text evidence="2">The sequence shown here is derived from an EMBL/GenBank/DDBJ whole genome shotgun (WGS) entry which is preliminary data.</text>
</comment>
<proteinExistence type="predicted"/>
<keyword evidence="1" id="KW-0812">Transmembrane</keyword>
<evidence type="ECO:0000313" key="3">
    <source>
        <dbReference type="Proteomes" id="UP000704341"/>
    </source>
</evidence>
<protein>
    <submittedName>
        <fullName evidence="2">Uncharacterized protein</fullName>
    </submittedName>
</protein>
<keyword evidence="1" id="KW-1133">Transmembrane helix</keyword>
<dbReference type="EMBL" id="QORN01000028">
    <property type="protein sequence ID" value="MBD5806857.1"/>
    <property type="molecule type" value="Genomic_DNA"/>
</dbReference>
<evidence type="ECO:0000256" key="1">
    <source>
        <dbReference type="SAM" id="Phobius"/>
    </source>
</evidence>